<dbReference type="SUPFAM" id="SSF55729">
    <property type="entry name" value="Acyl-CoA N-acyltransferases (Nat)"/>
    <property type="match status" value="2"/>
</dbReference>
<dbReference type="PANTHER" id="PTHR36174">
    <property type="entry name" value="LIPID II:GLYCINE GLYCYLTRANSFERASE"/>
    <property type="match status" value="1"/>
</dbReference>
<keyword evidence="6" id="KW-0573">Peptidoglycan synthesis</keyword>
<evidence type="ECO:0000256" key="3">
    <source>
        <dbReference type="ARBA" id="ARBA00022490"/>
    </source>
</evidence>
<keyword evidence="4" id="KW-0808">Transferase</keyword>
<keyword evidence="5" id="KW-0133">Cell shape</keyword>
<dbReference type="HOGENOM" id="CLU_048411_1_1_9"/>
<evidence type="ECO:0000256" key="6">
    <source>
        <dbReference type="ARBA" id="ARBA00022984"/>
    </source>
</evidence>
<dbReference type="EMBL" id="AWVP01000043">
    <property type="protein sequence ID" value="ERK58783.1"/>
    <property type="molecule type" value="Genomic_DNA"/>
</dbReference>
<evidence type="ECO:0000313" key="10">
    <source>
        <dbReference type="Proteomes" id="UP000016637"/>
    </source>
</evidence>
<evidence type="ECO:0000256" key="2">
    <source>
        <dbReference type="ARBA" id="ARBA00009943"/>
    </source>
</evidence>
<dbReference type="Gene3D" id="3.40.630.30">
    <property type="match status" value="2"/>
</dbReference>
<comment type="subcellular location">
    <subcellularLocation>
        <location evidence="1">Cytoplasm</location>
    </subcellularLocation>
</comment>
<dbReference type="eggNOG" id="COG2348">
    <property type="taxonomic scope" value="Bacteria"/>
</dbReference>
<dbReference type="AlphaFoldDB" id="U2RZ21"/>
<dbReference type="GO" id="GO:0008360">
    <property type="term" value="P:regulation of cell shape"/>
    <property type="evidence" value="ECO:0007669"/>
    <property type="project" value="UniProtKB-KW"/>
</dbReference>
<dbReference type="GO" id="GO:0071555">
    <property type="term" value="P:cell wall organization"/>
    <property type="evidence" value="ECO:0007669"/>
    <property type="project" value="UniProtKB-KW"/>
</dbReference>
<reference evidence="9 10" key="1">
    <citation type="submission" date="2013-08" db="EMBL/GenBank/DDBJ databases">
        <authorList>
            <person name="Weinstock G."/>
            <person name="Sodergren E."/>
            <person name="Wylie T."/>
            <person name="Fulton L."/>
            <person name="Fulton R."/>
            <person name="Fronick C."/>
            <person name="O'Laughlin M."/>
            <person name="Godfrey J."/>
            <person name="Miner T."/>
            <person name="Herter B."/>
            <person name="Appelbaum E."/>
            <person name="Cordes M."/>
            <person name="Lek S."/>
            <person name="Wollam A."/>
            <person name="Pepin K.H."/>
            <person name="Palsikar V.B."/>
            <person name="Mitreva M."/>
            <person name="Wilson R.K."/>
        </authorList>
    </citation>
    <scope>NUCLEOTIDE SEQUENCE [LARGE SCALE GENOMIC DNA]</scope>
    <source>
        <strain evidence="9 10">ATCC 700627</strain>
    </source>
</reference>
<comment type="caution">
    <text evidence="9">The sequence shown here is derived from an EMBL/GenBank/DDBJ whole genome shotgun (WGS) entry which is preliminary data.</text>
</comment>
<keyword evidence="3" id="KW-0963">Cytoplasm</keyword>
<dbReference type="GO" id="GO:0009252">
    <property type="term" value="P:peptidoglycan biosynthetic process"/>
    <property type="evidence" value="ECO:0007669"/>
    <property type="project" value="UniProtKB-KW"/>
</dbReference>
<dbReference type="GO" id="GO:0016755">
    <property type="term" value="F:aminoacyltransferase activity"/>
    <property type="evidence" value="ECO:0007669"/>
    <property type="project" value="InterPro"/>
</dbReference>
<keyword evidence="7" id="KW-0012">Acyltransferase</keyword>
<dbReference type="PROSITE" id="PS51191">
    <property type="entry name" value="FEMABX"/>
    <property type="match status" value="1"/>
</dbReference>
<dbReference type="Pfam" id="PF02388">
    <property type="entry name" value="FemAB"/>
    <property type="match status" value="1"/>
</dbReference>
<protein>
    <submittedName>
        <fullName evidence="9">FemAB family protein</fullName>
    </submittedName>
</protein>
<evidence type="ECO:0000256" key="5">
    <source>
        <dbReference type="ARBA" id="ARBA00022960"/>
    </source>
</evidence>
<dbReference type="PATRIC" id="fig|1321820.3.peg.668"/>
<dbReference type="Gene3D" id="1.20.58.90">
    <property type="match status" value="1"/>
</dbReference>
<organism evidence="9 10">
    <name type="scientific">Gemella bergeri ATCC 700627</name>
    <dbReference type="NCBI Taxonomy" id="1321820"/>
    <lineage>
        <taxon>Bacteria</taxon>
        <taxon>Bacillati</taxon>
        <taxon>Bacillota</taxon>
        <taxon>Bacilli</taxon>
        <taxon>Bacillales</taxon>
        <taxon>Gemellaceae</taxon>
        <taxon>Gemella</taxon>
    </lineage>
</organism>
<comment type="similarity">
    <text evidence="2">Belongs to the FemABX family.</text>
</comment>
<dbReference type="Proteomes" id="UP000016637">
    <property type="component" value="Unassembled WGS sequence"/>
</dbReference>
<keyword evidence="8" id="KW-0961">Cell wall biogenesis/degradation</keyword>
<dbReference type="InterPro" id="IPR003447">
    <property type="entry name" value="FEMABX"/>
</dbReference>
<sequence length="426" mass="50669">MLKNYIRSFLMIFTEISNDELRNFQQENNKRYLFSQSFDFANVLKTKKQNYKILAVKDNNKILAYGVFIYFRYKKYFYKVTAQHGPIMDYSNTKLVKFYFEQLKKYYTKNLRVLCVRVNPFLNEKIYNDVKFIEYNEEAVSTDNILTSFDYKALNDDLFTNPTLAPRCLYSTELKPDLTTDNLIKNISTMAKRSINKALKENIIVKEIDIFDNYYSKIFDNINKNTEKRINFEVRDSTYFKILKKILKDKLHLMVSYLDCDLLISNLEKENLSIINDKSNLVEKLNSKKINRDKTLNKIAKLEESIIFNNNKISKITDLKNIYGNIIYLSCASFIESNQDFIYFSGGMIKELSKFNGTYAIMYEMLKYAIERNFKYFNFYGTSKDFDSEDAADYSVLQFKRNFNGNIEYFMDNYEIRNAIGKIWKI</sequence>
<proteinExistence type="inferred from homology"/>
<gene>
    <name evidence="9" type="ORF">HMPREF1983_00683</name>
</gene>
<accession>U2RZ21</accession>
<evidence type="ECO:0000256" key="8">
    <source>
        <dbReference type="ARBA" id="ARBA00023316"/>
    </source>
</evidence>
<evidence type="ECO:0000256" key="7">
    <source>
        <dbReference type="ARBA" id="ARBA00023315"/>
    </source>
</evidence>
<evidence type="ECO:0000256" key="4">
    <source>
        <dbReference type="ARBA" id="ARBA00022679"/>
    </source>
</evidence>
<name>U2RZ21_9BACL</name>
<dbReference type="InterPro" id="IPR050644">
    <property type="entry name" value="PG_Glycine_Bridge_Synth"/>
</dbReference>
<dbReference type="InterPro" id="IPR016181">
    <property type="entry name" value="Acyl_CoA_acyltransferase"/>
</dbReference>
<evidence type="ECO:0000256" key="1">
    <source>
        <dbReference type="ARBA" id="ARBA00004496"/>
    </source>
</evidence>
<evidence type="ECO:0000313" key="9">
    <source>
        <dbReference type="EMBL" id="ERK58783.1"/>
    </source>
</evidence>
<keyword evidence="10" id="KW-1185">Reference proteome</keyword>
<dbReference type="GO" id="GO:0005737">
    <property type="term" value="C:cytoplasm"/>
    <property type="evidence" value="ECO:0007669"/>
    <property type="project" value="UniProtKB-SubCell"/>
</dbReference>
<dbReference type="PANTHER" id="PTHR36174:SF2">
    <property type="entry name" value="AMINOACYLTRANSFERASE FEMA"/>
    <property type="match status" value="1"/>
</dbReference>